<feature type="active site" description="4-aspartylphosphate intermediate" evidence="16">
    <location>
        <position position="306"/>
    </location>
</feature>
<dbReference type="Pfam" id="PF00122">
    <property type="entry name" value="E1-E2_ATPase"/>
    <property type="match status" value="1"/>
</dbReference>
<keyword evidence="3 16" id="KW-1003">Cell membrane</keyword>
<evidence type="ECO:0000313" key="18">
    <source>
        <dbReference type="EMBL" id="MQY46963.1"/>
    </source>
</evidence>
<dbReference type="SUPFAM" id="SSF81665">
    <property type="entry name" value="Calcium ATPase, transmembrane domain M"/>
    <property type="match status" value="1"/>
</dbReference>
<dbReference type="InterPro" id="IPR008250">
    <property type="entry name" value="ATPase_P-typ_transduc_dom_A_sf"/>
</dbReference>
<dbReference type="Proteomes" id="UP000435138">
    <property type="component" value="Unassembled WGS sequence"/>
</dbReference>
<dbReference type="FunFam" id="2.70.150.10:FF:000033">
    <property type="entry name" value="Potassium-transporting ATPase ATP-binding subunit"/>
    <property type="match status" value="1"/>
</dbReference>
<evidence type="ECO:0000256" key="12">
    <source>
        <dbReference type="ARBA" id="ARBA00022967"/>
    </source>
</evidence>
<feature type="binding site" evidence="16">
    <location>
        <begin position="376"/>
        <end position="383"/>
    </location>
    <ligand>
        <name>ATP</name>
        <dbReference type="ChEBI" id="CHEBI:30616"/>
    </ligand>
</feature>
<dbReference type="SUPFAM" id="SSF56784">
    <property type="entry name" value="HAD-like"/>
    <property type="match status" value="1"/>
</dbReference>
<dbReference type="EC" id="7.2.2.6" evidence="16"/>
<dbReference type="EMBL" id="WIXI01000043">
    <property type="protein sequence ID" value="MQY46963.1"/>
    <property type="molecule type" value="Genomic_DNA"/>
</dbReference>
<dbReference type="NCBIfam" id="TIGR01497">
    <property type="entry name" value="kdpB"/>
    <property type="match status" value="1"/>
</dbReference>
<accession>A0A6A8A705</accession>
<dbReference type="Gene3D" id="3.40.50.1000">
    <property type="entry name" value="HAD superfamily/HAD-like"/>
    <property type="match status" value="1"/>
</dbReference>
<keyword evidence="10 16" id="KW-0460">Magnesium</keyword>
<dbReference type="GO" id="GO:0005524">
    <property type="term" value="F:ATP binding"/>
    <property type="evidence" value="ECO:0007669"/>
    <property type="project" value="UniProtKB-UniRule"/>
</dbReference>
<evidence type="ECO:0000256" key="10">
    <source>
        <dbReference type="ARBA" id="ARBA00022842"/>
    </source>
</evidence>
<dbReference type="GO" id="GO:0005886">
    <property type="term" value="C:plasma membrane"/>
    <property type="evidence" value="ECO:0007669"/>
    <property type="project" value="UniProtKB-SubCell"/>
</dbReference>
<dbReference type="GO" id="GO:0008556">
    <property type="term" value="F:P-type potassium transmembrane transporter activity"/>
    <property type="evidence" value="ECO:0007669"/>
    <property type="project" value="UniProtKB-UniRule"/>
</dbReference>
<feature type="transmembrane region" description="Helical" evidence="16">
    <location>
        <begin position="218"/>
        <end position="242"/>
    </location>
</feature>
<keyword evidence="8 16" id="KW-0547">Nucleotide-binding</keyword>
<keyword evidence="15 16" id="KW-0472">Membrane</keyword>
<keyword evidence="4 16" id="KW-0633">Potassium transport</keyword>
<feature type="transmembrane region" description="Helical" evidence="16">
    <location>
        <begin position="660"/>
        <end position="685"/>
    </location>
</feature>
<keyword evidence="12 16" id="KW-1278">Translocase</keyword>
<comment type="catalytic activity">
    <reaction evidence="16">
        <text>K(+)(out) + ATP + H2O = K(+)(in) + ADP + phosphate + H(+)</text>
        <dbReference type="Rhea" id="RHEA:16777"/>
        <dbReference type="ChEBI" id="CHEBI:15377"/>
        <dbReference type="ChEBI" id="CHEBI:15378"/>
        <dbReference type="ChEBI" id="CHEBI:29103"/>
        <dbReference type="ChEBI" id="CHEBI:30616"/>
        <dbReference type="ChEBI" id="CHEBI:43474"/>
        <dbReference type="ChEBI" id="CHEBI:456216"/>
        <dbReference type="EC" id="7.2.2.6"/>
    </reaction>
</comment>
<feature type="binding site" evidence="16">
    <location>
        <position position="394"/>
    </location>
    <ligand>
        <name>ATP</name>
        <dbReference type="ChEBI" id="CHEBI:30616"/>
    </ligand>
</feature>
<feature type="binding site" evidence="16">
    <location>
        <position position="524"/>
    </location>
    <ligand>
        <name>Mg(2+)</name>
        <dbReference type="ChEBI" id="CHEBI:18420"/>
    </ligand>
</feature>
<evidence type="ECO:0000256" key="16">
    <source>
        <dbReference type="HAMAP-Rule" id="MF_00285"/>
    </source>
</evidence>
<dbReference type="InterPro" id="IPR059000">
    <property type="entry name" value="ATPase_P-type_domA"/>
</dbReference>
<evidence type="ECO:0000256" key="5">
    <source>
        <dbReference type="ARBA" id="ARBA00022553"/>
    </source>
</evidence>
<keyword evidence="6 16" id="KW-0812">Transmembrane</keyword>
<dbReference type="InterPro" id="IPR036412">
    <property type="entry name" value="HAD-like_sf"/>
</dbReference>
<dbReference type="InterPro" id="IPR023214">
    <property type="entry name" value="HAD_sf"/>
</dbReference>
<dbReference type="InterPro" id="IPR018303">
    <property type="entry name" value="ATPase_P-typ_P_site"/>
</dbReference>
<dbReference type="AlphaFoldDB" id="A0A6A8A705"/>
<dbReference type="PANTHER" id="PTHR43743">
    <property type="entry name" value="POTASSIUM-TRANSPORTING ATPASE ATP-BINDING SUBUNIT"/>
    <property type="match status" value="1"/>
</dbReference>
<evidence type="ECO:0000256" key="3">
    <source>
        <dbReference type="ARBA" id="ARBA00022475"/>
    </source>
</evidence>
<dbReference type="CDD" id="cd02078">
    <property type="entry name" value="P-type_ATPase_K"/>
    <property type="match status" value="1"/>
</dbReference>
<evidence type="ECO:0000256" key="2">
    <source>
        <dbReference type="ARBA" id="ARBA00022448"/>
    </source>
</evidence>
<dbReference type="PROSITE" id="PS00154">
    <property type="entry name" value="ATPASE_E1_E2"/>
    <property type="match status" value="1"/>
</dbReference>
<keyword evidence="19" id="KW-1185">Reference proteome</keyword>
<dbReference type="InterPro" id="IPR044492">
    <property type="entry name" value="P_typ_ATPase_HD_dom"/>
</dbReference>
<dbReference type="PROSITE" id="PS01229">
    <property type="entry name" value="COF_2"/>
    <property type="match status" value="1"/>
</dbReference>
<dbReference type="NCBIfam" id="TIGR01494">
    <property type="entry name" value="ATPase_P-type"/>
    <property type="match status" value="2"/>
</dbReference>
<dbReference type="FunFam" id="3.40.1110.10:FF:000007">
    <property type="entry name" value="Potassium-transporting ATPase ATP-binding subunit"/>
    <property type="match status" value="1"/>
</dbReference>
<feature type="transmembrane region" description="Helical" evidence="16">
    <location>
        <begin position="248"/>
        <end position="273"/>
    </location>
</feature>
<sequence>MSQPKSASMFDARILVPAIGGAFIKLNPRTMAKNPVMFVVAIVSALTTILFIKDLVTGAEGLGFSFQIILWLWFTVLFANFAEAVAEGRGKAQAESLRKTRTETQAKLLTSAEGREWKDVSGTSLKVNDVVLVEAGDIIPSDGEIIEGIASVNEAAITGESAPVIRESGGDRSAVTGGTQVLSDWIKVRITAAAGSTFIDRMIALVEGAERQKTPNEIALNILLAALTLIFVMATATIPAFASYAGGAIPIVVLVALFVTLIPTTIGALLSAIGIAGMDRLVRFNVLAMSGRAVEAAGDVDTLLLDKTGTITLGNRQATEFRPVRGVTAEQLADAAQLSSLADETPEGRSIVVLAKEKYGIRARDMTELNATFVPFTAQSRMSGVDFEGATIRKGAVDSVLKYLQSQSIAGGTGSEATIREGQAIADEIAKAGGTPLAVARDGRLLGIVHLKDIVKGGIRERFSELRKMGIRTVMITGDNPMTAAAIAAEAGVDDFLAQATPENKLQLIRDEQAKGKLVAMCGDGTNDAPALAQADVGVAMNTGTVAAREAGNMVDLDSDPTKLIEIVEIGKQLLMTRGSLTTFSIANDVAKYFAIIPAMFVTLYPGLDALNVMGLHSPQSAILSAIIFNALIIIALIPLALRGVAYKAIGAGPLLRRNLLIYGLGGLVVPFIGIKLIDMAIVALNLA</sequence>
<dbReference type="SFLD" id="SFLDS00003">
    <property type="entry name" value="Haloacid_Dehalogenase"/>
    <property type="match status" value="1"/>
</dbReference>
<keyword evidence="14 16" id="KW-0406">Ion transport</keyword>
<dbReference type="SUPFAM" id="SSF81653">
    <property type="entry name" value="Calcium ATPase, transduction domain A"/>
    <property type="match status" value="1"/>
</dbReference>
<dbReference type="Pfam" id="PF00702">
    <property type="entry name" value="Hydrolase"/>
    <property type="match status" value="1"/>
</dbReference>
<evidence type="ECO:0000313" key="19">
    <source>
        <dbReference type="Proteomes" id="UP000435138"/>
    </source>
</evidence>
<feature type="transmembrane region" description="Helical" evidence="16">
    <location>
        <begin position="64"/>
        <end position="82"/>
    </location>
</feature>
<feature type="binding site" evidence="16">
    <location>
        <position position="528"/>
    </location>
    <ligand>
        <name>Mg(2+)</name>
        <dbReference type="ChEBI" id="CHEBI:18420"/>
    </ligand>
</feature>
<keyword evidence="7 16" id="KW-0479">Metal-binding</keyword>
<evidence type="ECO:0000256" key="6">
    <source>
        <dbReference type="ARBA" id="ARBA00022692"/>
    </source>
</evidence>
<reference evidence="18 19" key="1">
    <citation type="submission" date="2019-11" db="EMBL/GenBank/DDBJ databases">
        <title>Genome analysis of Rhizobacterium cereale a novel genus and species isolated from maize roots in North Spain.</title>
        <authorList>
            <person name="Menendez E."/>
            <person name="Flores-Felix J.D."/>
            <person name="Ramirez-Bahena M.-H."/>
            <person name="Igual J.M."/>
            <person name="Garcia-Fraile P."/>
            <person name="Peix A."/>
            <person name="Velazquez E."/>
        </authorList>
    </citation>
    <scope>NUCLEOTIDE SEQUENCE [LARGE SCALE GENOMIC DNA]</scope>
    <source>
        <strain evidence="18 19">RZME27</strain>
    </source>
</reference>
<dbReference type="Gene3D" id="3.40.1110.10">
    <property type="entry name" value="Calcium-transporting ATPase, cytoplasmic domain N"/>
    <property type="match status" value="1"/>
</dbReference>
<dbReference type="GO" id="GO:0016887">
    <property type="term" value="F:ATP hydrolysis activity"/>
    <property type="evidence" value="ECO:0007669"/>
    <property type="project" value="InterPro"/>
</dbReference>
<evidence type="ECO:0000256" key="13">
    <source>
        <dbReference type="ARBA" id="ARBA00022989"/>
    </source>
</evidence>
<feature type="transmembrane region" description="Helical" evidence="16">
    <location>
        <begin position="590"/>
        <end position="608"/>
    </location>
</feature>
<dbReference type="HAMAP" id="MF_00285">
    <property type="entry name" value="KdpB"/>
    <property type="match status" value="1"/>
</dbReference>
<dbReference type="InterPro" id="IPR006391">
    <property type="entry name" value="P-type_ATPase_bsu_IA"/>
</dbReference>
<dbReference type="SFLD" id="SFLDF00027">
    <property type="entry name" value="p-type_atpase"/>
    <property type="match status" value="1"/>
</dbReference>
<feature type="transmembrane region" description="Helical" evidence="16">
    <location>
        <begin position="35"/>
        <end position="52"/>
    </location>
</feature>
<comment type="function">
    <text evidence="16">Part of the high-affinity ATP-driven potassium transport (or Kdp) system, which catalyzes the hydrolysis of ATP coupled with the electrogenic transport of potassium into the cytoplasm. This subunit is responsible for energy coupling to the transport system and for the release of the potassium ions to the cytoplasm.</text>
</comment>
<feature type="binding site" evidence="16">
    <location>
        <position position="343"/>
    </location>
    <ligand>
        <name>ATP</name>
        <dbReference type="ChEBI" id="CHEBI:30616"/>
    </ligand>
</feature>
<dbReference type="RefSeq" id="WP_153354448.1">
    <property type="nucleotide sequence ID" value="NZ_JAYKOO010000002.1"/>
</dbReference>
<evidence type="ECO:0000256" key="8">
    <source>
        <dbReference type="ARBA" id="ARBA00022741"/>
    </source>
</evidence>
<feature type="binding site" evidence="16">
    <location>
        <position position="347"/>
    </location>
    <ligand>
        <name>ATP</name>
        <dbReference type="ChEBI" id="CHEBI:30616"/>
    </ligand>
</feature>
<dbReference type="PRINTS" id="PR00119">
    <property type="entry name" value="CATATPASE"/>
</dbReference>
<name>A0A6A8A705_9HYPH</name>
<evidence type="ECO:0000256" key="9">
    <source>
        <dbReference type="ARBA" id="ARBA00022840"/>
    </source>
</evidence>
<protein>
    <recommendedName>
        <fullName evidence="16">Potassium-transporting ATPase ATP-binding subunit</fullName>
        <ecNumber evidence="16">7.2.2.6</ecNumber>
    </recommendedName>
    <alternativeName>
        <fullName evidence="16">ATP phosphohydrolase [potassium-transporting] B chain</fullName>
    </alternativeName>
    <alternativeName>
        <fullName evidence="16">Potassium-binding and translocating subunit B</fullName>
    </alternativeName>
    <alternativeName>
        <fullName evidence="16">Potassium-translocating ATPase B chain</fullName>
    </alternativeName>
</protein>
<comment type="similarity">
    <text evidence="16">Belongs to the cation transport ATPase (P-type) (TC 3.A.3) family. Type IA subfamily.</text>
</comment>
<keyword evidence="11 16" id="KW-0630">Potassium</keyword>
<evidence type="ECO:0000256" key="4">
    <source>
        <dbReference type="ARBA" id="ARBA00022538"/>
    </source>
</evidence>
<comment type="subcellular location">
    <subcellularLocation>
        <location evidence="16">Cell membrane</location>
        <topology evidence="16">Multi-pass membrane protein</topology>
    </subcellularLocation>
    <subcellularLocation>
        <location evidence="1">Membrane</location>
    </subcellularLocation>
</comment>
<evidence type="ECO:0000259" key="17">
    <source>
        <dbReference type="Pfam" id="PF00122"/>
    </source>
</evidence>
<comment type="caution">
    <text evidence="18">The sequence shown here is derived from an EMBL/GenBank/DDBJ whole genome shotgun (WGS) entry which is preliminary data.</text>
</comment>
<keyword evidence="2 16" id="KW-0813">Transport</keyword>
<evidence type="ECO:0000256" key="14">
    <source>
        <dbReference type="ARBA" id="ARBA00023065"/>
    </source>
</evidence>
<dbReference type="InterPro" id="IPR001757">
    <property type="entry name" value="P_typ_ATPase"/>
</dbReference>
<evidence type="ECO:0000256" key="11">
    <source>
        <dbReference type="ARBA" id="ARBA00022958"/>
    </source>
</evidence>
<dbReference type="InterPro" id="IPR023299">
    <property type="entry name" value="ATPase_P-typ_cyto_dom_N"/>
</dbReference>
<feature type="domain" description="P-type ATPase A" evidence="17">
    <location>
        <begin position="104"/>
        <end position="207"/>
    </location>
</feature>
<keyword evidence="13 16" id="KW-1133">Transmembrane helix</keyword>
<proteinExistence type="inferred from homology"/>
<evidence type="ECO:0000256" key="7">
    <source>
        <dbReference type="ARBA" id="ARBA00022723"/>
    </source>
</evidence>
<dbReference type="GO" id="GO:0000287">
    <property type="term" value="F:magnesium ion binding"/>
    <property type="evidence" value="ECO:0007669"/>
    <property type="project" value="UniProtKB-UniRule"/>
</dbReference>
<organism evidence="18 19">
    <name type="scientific">Endobacterium cereale</name>
    <dbReference type="NCBI Taxonomy" id="2663029"/>
    <lineage>
        <taxon>Bacteria</taxon>
        <taxon>Pseudomonadati</taxon>
        <taxon>Pseudomonadota</taxon>
        <taxon>Alphaproteobacteria</taxon>
        <taxon>Hyphomicrobiales</taxon>
        <taxon>Rhizobiaceae</taxon>
        <taxon>Endobacterium</taxon>
    </lineage>
</organism>
<dbReference type="SFLD" id="SFLDG00002">
    <property type="entry name" value="C1.7:_P-type_atpase_like"/>
    <property type="match status" value="1"/>
</dbReference>
<evidence type="ECO:0000256" key="1">
    <source>
        <dbReference type="ARBA" id="ARBA00004370"/>
    </source>
</evidence>
<keyword evidence="5 16" id="KW-0597">Phosphoprotein</keyword>
<gene>
    <name evidence="16 18" type="primary">kdpB</name>
    <name evidence="18" type="ORF">GAO09_13075</name>
</gene>
<keyword evidence="9 16" id="KW-0067">ATP-binding</keyword>
<feature type="transmembrane region" description="Helical" evidence="16">
    <location>
        <begin position="620"/>
        <end position="640"/>
    </location>
</feature>
<dbReference type="InterPro" id="IPR023298">
    <property type="entry name" value="ATPase_P-typ_TM_dom_sf"/>
</dbReference>
<dbReference type="PANTHER" id="PTHR43743:SF1">
    <property type="entry name" value="POTASSIUM-TRANSPORTING ATPASE ATP-BINDING SUBUNIT"/>
    <property type="match status" value="1"/>
</dbReference>
<comment type="subunit">
    <text evidence="16">The system is composed of three essential subunits: KdpA, KdpB and KdpC.</text>
</comment>
<evidence type="ECO:0000256" key="15">
    <source>
        <dbReference type="ARBA" id="ARBA00023136"/>
    </source>
</evidence>
<dbReference type="Gene3D" id="2.70.150.10">
    <property type="entry name" value="Calcium-transporting ATPase, cytoplasmic transduction domain A"/>
    <property type="match status" value="1"/>
</dbReference>